<dbReference type="EMBL" id="SRLO01001986">
    <property type="protein sequence ID" value="TNN34341.1"/>
    <property type="molecule type" value="Genomic_DNA"/>
</dbReference>
<feature type="compositionally biased region" description="Basic and acidic residues" evidence="1">
    <location>
        <begin position="31"/>
        <end position="43"/>
    </location>
</feature>
<evidence type="ECO:0000313" key="3">
    <source>
        <dbReference type="Proteomes" id="UP000314294"/>
    </source>
</evidence>
<proteinExistence type="predicted"/>
<feature type="region of interest" description="Disordered" evidence="1">
    <location>
        <begin position="18"/>
        <end position="44"/>
    </location>
</feature>
<sequence>MYQGVLGRLHEGGVEAHSTNQNLFSFGQPGRGRETDSQGERQTDSAVALALAAPRGRYDLFLRFLCGVLSPDCHGERLQGFLFGRRAPPVAGLGAARRLLEESVRTAEERHRDRLDNLRECLREMSQQDE</sequence>
<protein>
    <submittedName>
        <fullName evidence="2">Uncharacterized protein</fullName>
    </submittedName>
</protein>
<dbReference type="AlphaFoldDB" id="A0A4Z2F0Q9"/>
<gene>
    <name evidence="2" type="ORF">EYF80_055499</name>
</gene>
<evidence type="ECO:0000256" key="1">
    <source>
        <dbReference type="SAM" id="MobiDB-lite"/>
    </source>
</evidence>
<organism evidence="2 3">
    <name type="scientific">Liparis tanakae</name>
    <name type="common">Tanaka's snailfish</name>
    <dbReference type="NCBI Taxonomy" id="230148"/>
    <lineage>
        <taxon>Eukaryota</taxon>
        <taxon>Metazoa</taxon>
        <taxon>Chordata</taxon>
        <taxon>Craniata</taxon>
        <taxon>Vertebrata</taxon>
        <taxon>Euteleostomi</taxon>
        <taxon>Actinopterygii</taxon>
        <taxon>Neopterygii</taxon>
        <taxon>Teleostei</taxon>
        <taxon>Neoteleostei</taxon>
        <taxon>Acanthomorphata</taxon>
        <taxon>Eupercaria</taxon>
        <taxon>Perciformes</taxon>
        <taxon>Cottioidei</taxon>
        <taxon>Cottales</taxon>
        <taxon>Liparidae</taxon>
        <taxon>Liparis</taxon>
    </lineage>
</organism>
<reference evidence="2 3" key="1">
    <citation type="submission" date="2019-03" db="EMBL/GenBank/DDBJ databases">
        <title>First draft genome of Liparis tanakae, snailfish: a comprehensive survey of snailfish specific genes.</title>
        <authorList>
            <person name="Kim W."/>
            <person name="Song I."/>
            <person name="Jeong J.-H."/>
            <person name="Kim D."/>
            <person name="Kim S."/>
            <person name="Ryu S."/>
            <person name="Song J.Y."/>
            <person name="Lee S.K."/>
        </authorList>
    </citation>
    <scope>NUCLEOTIDE SEQUENCE [LARGE SCALE GENOMIC DNA]</scope>
    <source>
        <tissue evidence="2">Muscle</tissue>
    </source>
</reference>
<accession>A0A4Z2F0Q9</accession>
<keyword evidence="3" id="KW-1185">Reference proteome</keyword>
<evidence type="ECO:0000313" key="2">
    <source>
        <dbReference type="EMBL" id="TNN34341.1"/>
    </source>
</evidence>
<dbReference type="Proteomes" id="UP000314294">
    <property type="component" value="Unassembled WGS sequence"/>
</dbReference>
<name>A0A4Z2F0Q9_9TELE</name>
<dbReference type="OrthoDB" id="329563at2759"/>
<comment type="caution">
    <text evidence="2">The sequence shown here is derived from an EMBL/GenBank/DDBJ whole genome shotgun (WGS) entry which is preliminary data.</text>
</comment>